<dbReference type="OrthoDB" id="9808735at2"/>
<comment type="caution">
    <text evidence="2">The sequence shown here is derived from an EMBL/GenBank/DDBJ whole genome shotgun (WGS) entry which is preliminary data.</text>
</comment>
<feature type="domain" description="Rhodanese" evidence="1">
    <location>
        <begin position="31"/>
        <end position="114"/>
    </location>
</feature>
<organism evidence="2 3">
    <name type="scientific">Zeaxanthinibacter enoshimensis</name>
    <dbReference type="NCBI Taxonomy" id="392009"/>
    <lineage>
        <taxon>Bacteria</taxon>
        <taxon>Pseudomonadati</taxon>
        <taxon>Bacteroidota</taxon>
        <taxon>Flavobacteriia</taxon>
        <taxon>Flavobacteriales</taxon>
        <taxon>Flavobacteriaceae</taxon>
        <taxon>Zeaxanthinibacter</taxon>
    </lineage>
</organism>
<dbReference type="Proteomes" id="UP000295468">
    <property type="component" value="Unassembled WGS sequence"/>
</dbReference>
<dbReference type="PANTHER" id="PTHR43031:SF16">
    <property type="entry name" value="OXIDOREDUCTASE"/>
    <property type="match status" value="1"/>
</dbReference>
<dbReference type="Gene3D" id="3.40.250.10">
    <property type="entry name" value="Rhodanese-like domain"/>
    <property type="match status" value="1"/>
</dbReference>
<dbReference type="AlphaFoldDB" id="A0A4R6TF95"/>
<proteinExistence type="predicted"/>
<dbReference type="PROSITE" id="PS50206">
    <property type="entry name" value="RHODANESE_3"/>
    <property type="match status" value="1"/>
</dbReference>
<accession>A0A4R6TF95</accession>
<dbReference type="EMBL" id="SNYI01000003">
    <property type="protein sequence ID" value="TDQ28965.1"/>
    <property type="molecule type" value="Genomic_DNA"/>
</dbReference>
<dbReference type="InterPro" id="IPR036873">
    <property type="entry name" value="Rhodanese-like_dom_sf"/>
</dbReference>
<protein>
    <submittedName>
        <fullName evidence="2">Rhodanese-related sulfurtransferase</fullName>
    </submittedName>
</protein>
<dbReference type="SMART" id="SM00450">
    <property type="entry name" value="RHOD"/>
    <property type="match status" value="1"/>
</dbReference>
<keyword evidence="2" id="KW-0808">Transferase</keyword>
<evidence type="ECO:0000313" key="2">
    <source>
        <dbReference type="EMBL" id="TDQ28965.1"/>
    </source>
</evidence>
<dbReference type="InterPro" id="IPR001763">
    <property type="entry name" value="Rhodanese-like_dom"/>
</dbReference>
<dbReference type="InterPro" id="IPR050229">
    <property type="entry name" value="GlpE_sulfurtransferase"/>
</dbReference>
<dbReference type="SUPFAM" id="SSF52821">
    <property type="entry name" value="Rhodanese/Cell cycle control phosphatase"/>
    <property type="match status" value="1"/>
</dbReference>
<gene>
    <name evidence="2" type="ORF">CLV82_2414</name>
</gene>
<sequence>MGKLKYLFILLICMACQDKNTMSITEYVKGASPDDQLIDVRTPQEFRAGHLPGAVNMDILQEGVLAQFQSLDKDKTVYVYCQKGGRSARASKFLDSLGYKTVDLLGGYSALPAKP</sequence>
<dbReference type="Pfam" id="PF00581">
    <property type="entry name" value="Rhodanese"/>
    <property type="match status" value="1"/>
</dbReference>
<dbReference type="PANTHER" id="PTHR43031">
    <property type="entry name" value="FAD-DEPENDENT OXIDOREDUCTASE"/>
    <property type="match status" value="1"/>
</dbReference>
<keyword evidence="3" id="KW-1185">Reference proteome</keyword>
<dbReference type="RefSeq" id="WP_133644572.1">
    <property type="nucleotide sequence ID" value="NZ_SNYI01000003.1"/>
</dbReference>
<evidence type="ECO:0000313" key="3">
    <source>
        <dbReference type="Proteomes" id="UP000295468"/>
    </source>
</evidence>
<reference evidence="2 3" key="1">
    <citation type="submission" date="2019-03" db="EMBL/GenBank/DDBJ databases">
        <title>Genomic Encyclopedia of Archaeal and Bacterial Type Strains, Phase II (KMG-II): from individual species to whole genera.</title>
        <authorList>
            <person name="Goeker M."/>
        </authorList>
    </citation>
    <scope>NUCLEOTIDE SEQUENCE [LARGE SCALE GENOMIC DNA]</scope>
    <source>
        <strain evidence="2 3">DSM 18435</strain>
    </source>
</reference>
<dbReference type="GO" id="GO:0016740">
    <property type="term" value="F:transferase activity"/>
    <property type="evidence" value="ECO:0007669"/>
    <property type="project" value="UniProtKB-KW"/>
</dbReference>
<evidence type="ECO:0000259" key="1">
    <source>
        <dbReference type="PROSITE" id="PS50206"/>
    </source>
</evidence>
<dbReference type="CDD" id="cd00158">
    <property type="entry name" value="RHOD"/>
    <property type="match status" value="1"/>
</dbReference>
<name>A0A4R6TF95_9FLAO</name>